<dbReference type="SUPFAM" id="SSF54975">
    <property type="entry name" value="Acylphosphatase/BLUF domain-like"/>
    <property type="match status" value="1"/>
</dbReference>
<protein>
    <recommendedName>
        <fullName evidence="2 4">acylphosphatase</fullName>
        <ecNumber evidence="2 4">3.6.1.7</ecNumber>
    </recommendedName>
</protein>
<dbReference type="RefSeq" id="WP_134337392.1">
    <property type="nucleotide sequence ID" value="NZ_BMCZ01000005.1"/>
</dbReference>
<dbReference type="PANTHER" id="PTHR47268:SF4">
    <property type="entry name" value="ACYLPHOSPHATASE"/>
    <property type="match status" value="1"/>
</dbReference>
<dbReference type="PROSITE" id="PS00150">
    <property type="entry name" value="ACYLPHOSPHATASE_1"/>
    <property type="match status" value="1"/>
</dbReference>
<evidence type="ECO:0000313" key="10">
    <source>
        <dbReference type="Proteomes" id="UP000583101"/>
    </source>
</evidence>
<comment type="similarity">
    <text evidence="1 5">Belongs to the acylphosphatase family.</text>
</comment>
<dbReference type="OrthoDB" id="9808093at2"/>
<dbReference type="Proteomes" id="UP000583101">
    <property type="component" value="Unassembled WGS sequence"/>
</dbReference>
<feature type="domain" description="Acylphosphatase-like" evidence="6">
    <location>
        <begin position="3"/>
        <end position="89"/>
    </location>
</feature>
<evidence type="ECO:0000259" key="6">
    <source>
        <dbReference type="PROSITE" id="PS51160"/>
    </source>
</evidence>
<evidence type="ECO:0000313" key="9">
    <source>
        <dbReference type="Proteomes" id="UP000297248"/>
    </source>
</evidence>
<evidence type="ECO:0000256" key="2">
    <source>
        <dbReference type="ARBA" id="ARBA00012150"/>
    </source>
</evidence>
<organism evidence="8 9">
    <name type="scientific">Mucilaginibacter phyllosphaerae</name>
    <dbReference type="NCBI Taxonomy" id="1812349"/>
    <lineage>
        <taxon>Bacteria</taxon>
        <taxon>Pseudomonadati</taxon>
        <taxon>Bacteroidota</taxon>
        <taxon>Sphingobacteriia</taxon>
        <taxon>Sphingobacteriales</taxon>
        <taxon>Sphingobacteriaceae</taxon>
        <taxon>Mucilaginibacter</taxon>
    </lineage>
</organism>
<reference evidence="8" key="2">
    <citation type="submission" date="2019-03" db="EMBL/GenBank/DDBJ databases">
        <authorList>
            <person name="Yan Y.-Q."/>
            <person name="Du Z.-J."/>
        </authorList>
    </citation>
    <scope>NUCLEOTIDE SEQUENCE</scope>
    <source>
        <strain evidence="8">PP-F2FG21</strain>
    </source>
</reference>
<dbReference type="InterPro" id="IPR001792">
    <property type="entry name" value="Acylphosphatase-like_dom"/>
</dbReference>
<keyword evidence="4 7" id="KW-0378">Hydrolase</keyword>
<dbReference type="PANTHER" id="PTHR47268">
    <property type="entry name" value="ACYLPHOSPHATASE"/>
    <property type="match status" value="1"/>
</dbReference>
<name>A0A4Y8AA39_9SPHI</name>
<dbReference type="EC" id="3.6.1.7" evidence="2 4"/>
<proteinExistence type="inferred from homology"/>
<feature type="active site" evidence="4">
    <location>
        <position position="18"/>
    </location>
</feature>
<evidence type="ECO:0000256" key="3">
    <source>
        <dbReference type="ARBA" id="ARBA00047645"/>
    </source>
</evidence>
<dbReference type="InterPro" id="IPR036046">
    <property type="entry name" value="Acylphosphatase-like_dom_sf"/>
</dbReference>
<dbReference type="EMBL" id="JACIEG010000004">
    <property type="protein sequence ID" value="MBB3969951.1"/>
    <property type="molecule type" value="Genomic_DNA"/>
</dbReference>
<accession>A0A4Y8AA39</accession>
<reference evidence="8 9" key="1">
    <citation type="journal article" date="2016" name="Int. J. Syst. Evol. Microbiol.">
        <title>Proposal of Mucilaginibacter phyllosphaerae sp. nov. isolated from the phyllosphere of Galium album.</title>
        <authorList>
            <person name="Aydogan E.L."/>
            <person name="Busse H.J."/>
            <person name="Moser G."/>
            <person name="Muller C."/>
            <person name="Kampfer P."/>
            <person name="Glaeser S.P."/>
        </authorList>
    </citation>
    <scope>NUCLEOTIDE SEQUENCE [LARGE SCALE GENOMIC DNA]</scope>
    <source>
        <strain evidence="8 9">PP-F2FG21</strain>
    </source>
</reference>
<dbReference type="PROSITE" id="PS51160">
    <property type="entry name" value="ACYLPHOSPHATASE_3"/>
    <property type="match status" value="1"/>
</dbReference>
<evidence type="ECO:0000256" key="4">
    <source>
        <dbReference type="PROSITE-ProRule" id="PRU00520"/>
    </source>
</evidence>
<evidence type="ECO:0000313" key="7">
    <source>
        <dbReference type="EMBL" id="MBB3969951.1"/>
    </source>
</evidence>
<comment type="catalytic activity">
    <reaction evidence="3 4">
        <text>an acyl phosphate + H2O = a carboxylate + phosphate + H(+)</text>
        <dbReference type="Rhea" id="RHEA:14965"/>
        <dbReference type="ChEBI" id="CHEBI:15377"/>
        <dbReference type="ChEBI" id="CHEBI:15378"/>
        <dbReference type="ChEBI" id="CHEBI:29067"/>
        <dbReference type="ChEBI" id="CHEBI:43474"/>
        <dbReference type="ChEBI" id="CHEBI:59918"/>
        <dbReference type="EC" id="3.6.1.7"/>
    </reaction>
</comment>
<comment type="caution">
    <text evidence="8">The sequence shown here is derived from an EMBL/GenBank/DDBJ whole genome shotgun (WGS) entry which is preliminary data.</text>
</comment>
<evidence type="ECO:0000256" key="5">
    <source>
        <dbReference type="RuleBase" id="RU004168"/>
    </source>
</evidence>
<feature type="active site" evidence="4">
    <location>
        <position position="36"/>
    </location>
</feature>
<gene>
    <name evidence="8" type="ORF">E2R65_15540</name>
    <name evidence="7" type="ORF">GGR35_002564</name>
</gene>
<dbReference type="Gene3D" id="3.30.70.100">
    <property type="match status" value="1"/>
</dbReference>
<reference evidence="7 10" key="3">
    <citation type="submission" date="2020-08" db="EMBL/GenBank/DDBJ databases">
        <title>Genomic Encyclopedia of Type Strains, Phase IV (KMG-IV): sequencing the most valuable type-strain genomes for metagenomic binning, comparative biology and taxonomic classification.</title>
        <authorList>
            <person name="Goeker M."/>
        </authorList>
    </citation>
    <scope>NUCLEOTIDE SEQUENCE [LARGE SCALE GENOMIC DNA]</scope>
    <source>
        <strain evidence="7 10">DSM 100995</strain>
    </source>
</reference>
<evidence type="ECO:0000256" key="1">
    <source>
        <dbReference type="ARBA" id="ARBA00005614"/>
    </source>
</evidence>
<dbReference type="InterPro" id="IPR017968">
    <property type="entry name" value="Acylphosphatase_CS"/>
</dbReference>
<dbReference type="GO" id="GO:0003998">
    <property type="term" value="F:acylphosphatase activity"/>
    <property type="evidence" value="ECO:0007669"/>
    <property type="project" value="UniProtKB-EC"/>
</dbReference>
<dbReference type="Pfam" id="PF00708">
    <property type="entry name" value="Acylphosphatase"/>
    <property type="match status" value="1"/>
</dbReference>
<keyword evidence="10" id="KW-1185">Reference proteome</keyword>
<dbReference type="EMBL" id="SNQG01000005">
    <property type="protein sequence ID" value="TEW65320.1"/>
    <property type="molecule type" value="Genomic_DNA"/>
</dbReference>
<dbReference type="InterPro" id="IPR020456">
    <property type="entry name" value="Acylphosphatase"/>
</dbReference>
<dbReference type="AlphaFoldDB" id="A0A4Y8AA39"/>
<sequence>MKHLDIVVKGKVQGVSFRAGAKAVANQLGVRGFVKNEPNGDVFIAAEADDLMMDLFLEWCHEGAEHAVVTGVETHEGELKNYRNFEIVKKSL</sequence>
<evidence type="ECO:0000313" key="8">
    <source>
        <dbReference type="EMBL" id="TEW65320.1"/>
    </source>
</evidence>
<dbReference type="Proteomes" id="UP000297248">
    <property type="component" value="Unassembled WGS sequence"/>
</dbReference>